<accession>B2HKP2</accession>
<dbReference type="SUPFAM" id="SSF48576">
    <property type="entry name" value="Terpenoid synthases"/>
    <property type="match status" value="1"/>
</dbReference>
<dbReference type="KEGG" id="mmi:MMAR_0280"/>
<dbReference type="EMBL" id="CP000854">
    <property type="protein sequence ID" value="ACC38747.1"/>
    <property type="molecule type" value="Genomic_DNA"/>
</dbReference>
<reference evidence="3 4" key="1">
    <citation type="journal article" date="2008" name="Genome Res.">
        <title>Insights from the complete genome sequence of Mycobacterium marinum on the evolution of Mycobacterium tuberculosis.</title>
        <authorList>
            <person name="Stinear T.P."/>
            <person name="Seemann T."/>
            <person name="Harrison P.F."/>
            <person name="Jenkin G.A."/>
            <person name="Davies J.K."/>
            <person name="Johnson P.D."/>
            <person name="Abdellah Z."/>
            <person name="Arrowsmith C."/>
            <person name="Chillingworth T."/>
            <person name="Churcher C."/>
            <person name="Clarke K."/>
            <person name="Cronin A."/>
            <person name="Davis P."/>
            <person name="Goodhead I."/>
            <person name="Holroyd N."/>
            <person name="Jagels K."/>
            <person name="Lord A."/>
            <person name="Moule S."/>
            <person name="Mungall K."/>
            <person name="Norbertczak H."/>
            <person name="Quail M.A."/>
            <person name="Rabbinowitsch E."/>
            <person name="Walker D."/>
            <person name="White B."/>
            <person name="Whitehead S."/>
            <person name="Small P.L."/>
            <person name="Brosch R."/>
            <person name="Ramakrishnan L."/>
            <person name="Fischbach M.A."/>
            <person name="Parkhill J."/>
            <person name="Cole S.T."/>
        </authorList>
    </citation>
    <scope>NUCLEOTIDE SEQUENCE [LARGE SCALE GENOMIC DNA]</scope>
    <source>
        <strain evidence="4">ATCC BAA-535 / M</strain>
    </source>
</reference>
<dbReference type="STRING" id="216594.MMAR_0280"/>
<dbReference type="GO" id="GO:0010333">
    <property type="term" value="F:terpene synthase activity"/>
    <property type="evidence" value="ECO:0007669"/>
    <property type="project" value="InterPro"/>
</dbReference>
<dbReference type="PANTHER" id="PTHR35201">
    <property type="entry name" value="TERPENE SYNTHASE"/>
    <property type="match status" value="1"/>
</dbReference>
<comment type="cofactor">
    <cofactor evidence="2">
        <name>Mg(2+)</name>
        <dbReference type="ChEBI" id="CHEBI:18420"/>
    </cofactor>
</comment>
<evidence type="ECO:0000256" key="1">
    <source>
        <dbReference type="ARBA" id="ARBA00023239"/>
    </source>
</evidence>
<dbReference type="InterPro" id="IPR034686">
    <property type="entry name" value="Terpene_cyclase-like_2"/>
</dbReference>
<keyword evidence="1 2" id="KW-0456">Lyase</keyword>
<gene>
    <name evidence="3" type="ordered locus">MMAR_0280</name>
</gene>
<dbReference type="GO" id="GO:0046872">
    <property type="term" value="F:metal ion binding"/>
    <property type="evidence" value="ECO:0007669"/>
    <property type="project" value="UniProtKB-KW"/>
</dbReference>
<dbReference type="Proteomes" id="UP000001190">
    <property type="component" value="Chromosome"/>
</dbReference>
<dbReference type="Gene3D" id="1.10.600.10">
    <property type="entry name" value="Farnesyl Diphosphate Synthase"/>
    <property type="match status" value="1"/>
</dbReference>
<organism evidence="3 4">
    <name type="scientific">Mycobacterium marinum (strain ATCC BAA-535 / M)</name>
    <dbReference type="NCBI Taxonomy" id="216594"/>
    <lineage>
        <taxon>Bacteria</taxon>
        <taxon>Bacillati</taxon>
        <taxon>Actinomycetota</taxon>
        <taxon>Actinomycetes</taxon>
        <taxon>Mycobacteriales</taxon>
        <taxon>Mycobacteriaceae</taxon>
        <taxon>Mycobacterium</taxon>
        <taxon>Mycobacterium ulcerans group</taxon>
    </lineage>
</organism>
<protein>
    <recommendedName>
        <fullName evidence="2">Terpene synthase</fullName>
        <ecNumber evidence="2">4.2.3.-</ecNumber>
    </recommendedName>
</protein>
<evidence type="ECO:0000313" key="4">
    <source>
        <dbReference type="Proteomes" id="UP000001190"/>
    </source>
</evidence>
<dbReference type="AlphaFoldDB" id="B2HKP2"/>
<dbReference type="SFLD" id="SFLDG01020">
    <property type="entry name" value="Terpene_Cyclase_Like_2"/>
    <property type="match status" value="1"/>
</dbReference>
<dbReference type="HOGENOM" id="CLU_042538_4_2_11"/>
<name>B2HKP2_MYCMM</name>
<dbReference type="InterPro" id="IPR008949">
    <property type="entry name" value="Isoprenoid_synthase_dom_sf"/>
</dbReference>
<dbReference type="Pfam" id="PF19086">
    <property type="entry name" value="Terpene_syn_C_2"/>
    <property type="match status" value="1"/>
</dbReference>
<evidence type="ECO:0000256" key="2">
    <source>
        <dbReference type="RuleBase" id="RU366034"/>
    </source>
</evidence>
<comment type="similarity">
    <text evidence="2">Belongs to the terpene synthase family.</text>
</comment>
<dbReference type="SFLD" id="SFLDS00005">
    <property type="entry name" value="Isoprenoid_Synthase_Type_I"/>
    <property type="match status" value="1"/>
</dbReference>
<proteinExistence type="inferred from homology"/>
<evidence type="ECO:0000313" key="3">
    <source>
        <dbReference type="EMBL" id="ACC38747.1"/>
    </source>
</evidence>
<keyword evidence="2" id="KW-0479">Metal-binding</keyword>
<dbReference type="EC" id="4.2.3.-" evidence="2"/>
<dbReference type="PANTHER" id="PTHR35201:SF4">
    <property type="entry name" value="BETA-PINACENE SYNTHASE-RELATED"/>
    <property type="match status" value="1"/>
</dbReference>
<sequence length="331" mass="37368">MSVTAICEFVLPDIYCPFPAAFAHSRHPAATEVELAMTSALPEDGNTLIRRSVSGIHLVDHAGRLYPDVTTAGLHTVTWYFLLFSVFDECSEQQDGGGRTFNPETLRHIHRTALRLLDHPDASSDDDLDITRIIRPLRRFLNALGDRNARKNFRNAFERSLQARIWELDHLRTASIPSLAVYPRLRRQSSMAVPLLELHPVLFGLAGSVRSLDHPAIRQLRTMLLNCVLWSNDLLSLAKELRDGSCMNLALVLQKDRGCALQQAVDEVAWLIERETLAYLDLKGQLPRIGIGSSQELASVTALLDREERWHADSIEWHSCPRYQAGPPQRR</sequence>
<dbReference type="RefSeq" id="WP_012392272.1">
    <property type="nucleotide sequence ID" value="NC_010612.1"/>
</dbReference>
<keyword evidence="4" id="KW-1185">Reference proteome</keyword>
<keyword evidence="2" id="KW-0460">Magnesium</keyword>